<feature type="region of interest" description="Disordered" evidence="1">
    <location>
        <begin position="89"/>
        <end position="111"/>
    </location>
</feature>
<feature type="region of interest" description="Disordered" evidence="1">
    <location>
        <begin position="1"/>
        <end position="24"/>
    </location>
</feature>
<accession>A0AAV4RFC9</accession>
<organism evidence="2 3">
    <name type="scientific">Caerostris darwini</name>
    <dbReference type="NCBI Taxonomy" id="1538125"/>
    <lineage>
        <taxon>Eukaryota</taxon>
        <taxon>Metazoa</taxon>
        <taxon>Ecdysozoa</taxon>
        <taxon>Arthropoda</taxon>
        <taxon>Chelicerata</taxon>
        <taxon>Arachnida</taxon>
        <taxon>Araneae</taxon>
        <taxon>Araneomorphae</taxon>
        <taxon>Entelegynae</taxon>
        <taxon>Araneoidea</taxon>
        <taxon>Araneidae</taxon>
        <taxon>Caerostris</taxon>
    </lineage>
</organism>
<protein>
    <submittedName>
        <fullName evidence="2">Uncharacterized protein</fullName>
    </submittedName>
</protein>
<gene>
    <name evidence="2" type="ORF">CDAR_208271</name>
</gene>
<evidence type="ECO:0000313" key="2">
    <source>
        <dbReference type="EMBL" id="GIY19031.1"/>
    </source>
</evidence>
<dbReference type="AlphaFoldDB" id="A0AAV4RFC9"/>
<name>A0AAV4RFC9_9ARAC</name>
<reference evidence="2 3" key="1">
    <citation type="submission" date="2021-06" db="EMBL/GenBank/DDBJ databases">
        <title>Caerostris darwini draft genome.</title>
        <authorList>
            <person name="Kono N."/>
            <person name="Arakawa K."/>
        </authorList>
    </citation>
    <scope>NUCLEOTIDE SEQUENCE [LARGE SCALE GENOMIC DNA]</scope>
</reference>
<evidence type="ECO:0000256" key="1">
    <source>
        <dbReference type="SAM" id="MobiDB-lite"/>
    </source>
</evidence>
<keyword evidence="3" id="KW-1185">Reference proteome</keyword>
<sequence>MNGSRRIPLGAPQSNSMGLSWSPPRRTRDENIHLCIGCLRFEKLGVALAALLLIKEQAPAVCTLFKASLKDMEFLVSFNSKTFTIPLSPYSPDKRPPFPYSSPECRKAQTRESGRRFQWQSSFDNEWGLGAPQSNLMVLT</sequence>
<comment type="caution">
    <text evidence="2">The sequence shown here is derived from an EMBL/GenBank/DDBJ whole genome shotgun (WGS) entry which is preliminary data.</text>
</comment>
<evidence type="ECO:0000313" key="3">
    <source>
        <dbReference type="Proteomes" id="UP001054837"/>
    </source>
</evidence>
<proteinExistence type="predicted"/>
<dbReference type="Proteomes" id="UP001054837">
    <property type="component" value="Unassembled WGS sequence"/>
</dbReference>
<dbReference type="EMBL" id="BPLQ01006004">
    <property type="protein sequence ID" value="GIY19031.1"/>
    <property type="molecule type" value="Genomic_DNA"/>
</dbReference>